<keyword evidence="4" id="KW-1185">Reference proteome</keyword>
<feature type="non-terminal residue" evidence="3">
    <location>
        <position position="631"/>
    </location>
</feature>
<dbReference type="GO" id="GO:0005524">
    <property type="term" value="F:ATP binding"/>
    <property type="evidence" value="ECO:0007669"/>
    <property type="project" value="InterPro"/>
</dbReference>
<feature type="region of interest" description="Disordered" evidence="1">
    <location>
        <begin position="424"/>
        <end position="480"/>
    </location>
</feature>
<feature type="region of interest" description="Disordered" evidence="1">
    <location>
        <begin position="494"/>
        <end position="550"/>
    </location>
</feature>
<feature type="compositionally biased region" description="Basic and acidic residues" evidence="1">
    <location>
        <begin position="342"/>
        <end position="357"/>
    </location>
</feature>
<accession>A0A8S3ZSC0</accession>
<feature type="compositionally biased region" description="Basic and acidic residues" evidence="1">
    <location>
        <begin position="540"/>
        <end position="549"/>
    </location>
</feature>
<organism evidence="3 4">
    <name type="scientific">Candidula unifasciata</name>
    <dbReference type="NCBI Taxonomy" id="100452"/>
    <lineage>
        <taxon>Eukaryota</taxon>
        <taxon>Metazoa</taxon>
        <taxon>Spiralia</taxon>
        <taxon>Lophotrochozoa</taxon>
        <taxon>Mollusca</taxon>
        <taxon>Gastropoda</taxon>
        <taxon>Heterobranchia</taxon>
        <taxon>Euthyneura</taxon>
        <taxon>Panpulmonata</taxon>
        <taxon>Eupulmonata</taxon>
        <taxon>Stylommatophora</taxon>
        <taxon>Helicina</taxon>
        <taxon>Helicoidea</taxon>
        <taxon>Geomitridae</taxon>
        <taxon>Candidula</taxon>
    </lineage>
</organism>
<dbReference type="Proteomes" id="UP000678393">
    <property type="component" value="Unassembled WGS sequence"/>
</dbReference>
<sequence length="631" mass="69590">NELVISLTQNFKTFSGITLIEFAQIEPPNKEMHPMRVLIKIQKSDPPGFDKPSKWSKNFRDFVQKCLVKSPEQRPTAQELLQHPFIKGYEDKKGILDLICEAKAEVVEIVEDLTEEEDILAIKRNMSSDSHSIDLDSISLASDEKEKSEELEERVKVPQPQPLKEEPKKEAIEQPQQHIEEPSPSETKITAPAEAPVVAEVEARSVDADKTTISLDEGIGASGDEKSSSDSSETSLVASPAKTSEQQGTEATSELTDEATAAVDVLCGEEVAAEIVSNIIDDVLKSTSVEPSVASVVFDTFKDYVAPEEAEEELSESLPYDIEADIESVLDTNKIEETVEEKYAVPEEPSQPEKAESPSEDSGLVSEVDTAVVTDAVVVTDTGVVTDTVVMTENVAATDDLVVTDTVTVTDAIAADVDEDTPRILSADKDLTPATQERNDNETTVEIIETPEIEDISEKDNKQEPTQVIPHSLTSPAAVPQTDLDTFETRMSDEVSNLDDDSDKKSDSGSVNTVDSVGESHEQDNSADAGPVQKRQKKGNLRERNESKSHYRTIAKTRTYMKDGQVITSTTTKVIATGEENRVREEHLHRKQDLRELKLLQKQENKQITDLQYKNHVALEAKERKFETDSA</sequence>
<feature type="compositionally biased region" description="Basic and acidic residues" evidence="1">
    <location>
        <begin position="424"/>
        <end position="441"/>
    </location>
</feature>
<dbReference type="AlphaFoldDB" id="A0A8S3ZSC0"/>
<evidence type="ECO:0000313" key="4">
    <source>
        <dbReference type="Proteomes" id="UP000678393"/>
    </source>
</evidence>
<dbReference type="InterPro" id="IPR051585">
    <property type="entry name" value="STE20_Ser/Thr_Kinases"/>
</dbReference>
<feature type="region of interest" description="Disordered" evidence="1">
    <location>
        <begin position="131"/>
        <end position="256"/>
    </location>
</feature>
<dbReference type="Gene3D" id="1.10.510.10">
    <property type="entry name" value="Transferase(Phosphotransferase) domain 1"/>
    <property type="match status" value="1"/>
</dbReference>
<feature type="region of interest" description="Disordered" evidence="1">
    <location>
        <begin position="342"/>
        <end position="366"/>
    </location>
</feature>
<evidence type="ECO:0000313" key="3">
    <source>
        <dbReference type="EMBL" id="CAG5132343.1"/>
    </source>
</evidence>
<feature type="compositionally biased region" description="Basic and acidic residues" evidence="1">
    <location>
        <begin position="142"/>
        <end position="156"/>
    </location>
</feature>
<dbReference type="GO" id="GO:0004672">
    <property type="term" value="F:protein kinase activity"/>
    <property type="evidence" value="ECO:0007669"/>
    <property type="project" value="InterPro"/>
</dbReference>
<name>A0A8S3ZSC0_9EUPU</name>
<dbReference type="SUPFAM" id="SSF56112">
    <property type="entry name" value="Protein kinase-like (PK-like)"/>
    <property type="match status" value="1"/>
</dbReference>
<feature type="compositionally biased region" description="Low complexity" evidence="1">
    <location>
        <begin position="191"/>
        <end position="200"/>
    </location>
</feature>
<feature type="compositionally biased region" description="Basic and acidic residues" evidence="1">
    <location>
        <begin position="201"/>
        <end position="210"/>
    </location>
</feature>
<dbReference type="EMBL" id="CAJHNH020005290">
    <property type="protein sequence ID" value="CAG5132343.1"/>
    <property type="molecule type" value="Genomic_DNA"/>
</dbReference>
<gene>
    <name evidence="3" type="ORF">CUNI_LOCUS17901</name>
</gene>
<dbReference type="PROSITE" id="PS50011">
    <property type="entry name" value="PROTEIN_KINASE_DOM"/>
    <property type="match status" value="1"/>
</dbReference>
<dbReference type="OrthoDB" id="10027016at2759"/>
<protein>
    <recommendedName>
        <fullName evidence="2">Protein kinase domain-containing protein</fullName>
    </recommendedName>
</protein>
<evidence type="ECO:0000259" key="2">
    <source>
        <dbReference type="PROSITE" id="PS50011"/>
    </source>
</evidence>
<feature type="compositionally biased region" description="Basic and acidic residues" evidence="1">
    <location>
        <begin position="163"/>
        <end position="172"/>
    </location>
</feature>
<feature type="domain" description="Protein kinase" evidence="2">
    <location>
        <begin position="1"/>
        <end position="86"/>
    </location>
</feature>
<evidence type="ECO:0000256" key="1">
    <source>
        <dbReference type="SAM" id="MobiDB-lite"/>
    </source>
</evidence>
<reference evidence="3" key="1">
    <citation type="submission" date="2021-04" db="EMBL/GenBank/DDBJ databases">
        <authorList>
            <consortium name="Molecular Ecology Group"/>
        </authorList>
    </citation>
    <scope>NUCLEOTIDE SEQUENCE</scope>
</reference>
<dbReference type="PANTHER" id="PTHR46538:SF3">
    <property type="entry name" value="PROTEIN KINASE DOMAIN-CONTAINING PROTEIN"/>
    <property type="match status" value="1"/>
</dbReference>
<feature type="compositionally biased region" description="Low complexity" evidence="1">
    <location>
        <begin position="131"/>
        <end position="141"/>
    </location>
</feature>
<proteinExistence type="predicted"/>
<comment type="caution">
    <text evidence="3">The sequence shown here is derived from an EMBL/GenBank/DDBJ whole genome shotgun (WGS) entry which is preliminary data.</text>
</comment>
<dbReference type="InterPro" id="IPR011009">
    <property type="entry name" value="Kinase-like_dom_sf"/>
</dbReference>
<feature type="compositionally biased region" description="Polar residues" evidence="1">
    <location>
        <begin position="241"/>
        <end position="254"/>
    </location>
</feature>
<feature type="compositionally biased region" description="Low complexity" evidence="1">
    <location>
        <begin position="229"/>
        <end position="239"/>
    </location>
</feature>
<feature type="non-terminal residue" evidence="3">
    <location>
        <position position="1"/>
    </location>
</feature>
<dbReference type="PANTHER" id="PTHR46538">
    <property type="entry name" value="PROTEIN KINASE DOMAIN-CONTAINING PROTEIN"/>
    <property type="match status" value="1"/>
</dbReference>
<dbReference type="InterPro" id="IPR000719">
    <property type="entry name" value="Prot_kinase_dom"/>
</dbReference>